<dbReference type="Gene3D" id="2.60.200.20">
    <property type="match status" value="1"/>
</dbReference>
<dbReference type="Proteomes" id="UP000003656">
    <property type="component" value="Unassembled WGS sequence"/>
</dbReference>
<dbReference type="eggNOG" id="COG1716">
    <property type="taxonomic scope" value="Bacteria"/>
</dbReference>
<dbReference type="SUPFAM" id="SSF49879">
    <property type="entry name" value="SMAD/FHA domain"/>
    <property type="match status" value="1"/>
</dbReference>
<dbReference type="Proteomes" id="UP000029074">
    <property type="component" value="Unassembled WGS sequence"/>
</dbReference>
<dbReference type="RefSeq" id="WP_006295315.1">
    <property type="nucleotide sequence ID" value="NZ_ABXB03000003.1"/>
</dbReference>
<feature type="region of interest" description="Disordered" evidence="2">
    <location>
        <begin position="221"/>
        <end position="242"/>
    </location>
</feature>
<feature type="region of interest" description="Disordered" evidence="2">
    <location>
        <begin position="301"/>
        <end position="356"/>
    </location>
</feature>
<dbReference type="STRING" id="561180.BIFGAL_03864"/>
<evidence type="ECO:0000256" key="2">
    <source>
        <dbReference type="SAM" id="MobiDB-lite"/>
    </source>
</evidence>
<feature type="region of interest" description="Disordered" evidence="2">
    <location>
        <begin position="260"/>
        <end position="281"/>
    </location>
</feature>
<evidence type="ECO:0000259" key="3">
    <source>
        <dbReference type="PROSITE" id="PS50006"/>
    </source>
</evidence>
<dbReference type="EMBL" id="ABXB03000003">
    <property type="protein sequence ID" value="EFA22826.1"/>
    <property type="molecule type" value="Genomic_DNA"/>
</dbReference>
<dbReference type="EMBL" id="JGYW01000002">
    <property type="protein sequence ID" value="KFI59756.1"/>
    <property type="molecule type" value="Genomic_DNA"/>
</dbReference>
<keyword evidence="1" id="KW-0597">Phosphoprotein</keyword>
<feature type="compositionally biased region" description="Polar residues" evidence="2">
    <location>
        <begin position="328"/>
        <end position="342"/>
    </location>
</feature>
<dbReference type="InterPro" id="IPR008984">
    <property type="entry name" value="SMAD_FHA_dom_sf"/>
</dbReference>
<name>D1NVH5_9BIFI</name>
<accession>D1NVH5</accession>
<evidence type="ECO:0000313" key="4">
    <source>
        <dbReference type="EMBL" id="EFA22826.1"/>
    </source>
</evidence>
<reference evidence="5 7" key="2">
    <citation type="submission" date="2014-03" db="EMBL/GenBank/DDBJ databases">
        <title>Genomics of Bifidobacteria.</title>
        <authorList>
            <person name="Ventura M."/>
            <person name="Milani C."/>
            <person name="Lugli G.A."/>
        </authorList>
    </citation>
    <scope>NUCLEOTIDE SEQUENCE [LARGE SCALE GENOMIC DNA]</scope>
    <source>
        <strain evidence="5 7">LMG 11596</strain>
    </source>
</reference>
<dbReference type="PROSITE" id="PS50006">
    <property type="entry name" value="FHA_DOMAIN"/>
    <property type="match status" value="1"/>
</dbReference>
<protein>
    <submittedName>
        <fullName evidence="4 5">FHA domain protein</fullName>
    </submittedName>
</protein>
<feature type="compositionally biased region" description="Low complexity" evidence="2">
    <location>
        <begin position="264"/>
        <end position="276"/>
    </location>
</feature>
<evidence type="ECO:0000313" key="5">
    <source>
        <dbReference type="EMBL" id="KFI59756.1"/>
    </source>
</evidence>
<dbReference type="CDD" id="cd00060">
    <property type="entry name" value="FHA"/>
    <property type="match status" value="1"/>
</dbReference>
<comment type="caution">
    <text evidence="4">The sequence shown here is derived from an EMBL/GenBank/DDBJ whole genome shotgun (WGS) entry which is preliminary data.</text>
</comment>
<evidence type="ECO:0000256" key="1">
    <source>
        <dbReference type="ARBA" id="ARBA00022553"/>
    </source>
</evidence>
<dbReference type="Pfam" id="PF00498">
    <property type="entry name" value="FHA"/>
    <property type="match status" value="1"/>
</dbReference>
<proteinExistence type="predicted"/>
<reference evidence="4 6" key="1">
    <citation type="submission" date="2009-11" db="EMBL/GenBank/DDBJ databases">
        <authorList>
            <person name="Weinstock G."/>
            <person name="Sodergren E."/>
            <person name="Clifton S."/>
            <person name="Fulton L."/>
            <person name="Fulton B."/>
            <person name="Courtney L."/>
            <person name="Fronick C."/>
            <person name="Harrison M."/>
            <person name="Strong C."/>
            <person name="Farmer C."/>
            <person name="Delahaunty K."/>
            <person name="Markovic C."/>
            <person name="Hall O."/>
            <person name="Minx P."/>
            <person name="Tomlinson C."/>
            <person name="Mitreva M."/>
            <person name="Nelson J."/>
            <person name="Hou S."/>
            <person name="Wollam A."/>
            <person name="Pepin K.H."/>
            <person name="Johnson M."/>
            <person name="Bhonagiri V."/>
            <person name="Nash W.E."/>
            <person name="Warren W."/>
            <person name="Chinwalla A."/>
            <person name="Mardis E.R."/>
            <person name="Wilson R.K."/>
        </authorList>
    </citation>
    <scope>NUCLEOTIDE SEQUENCE [LARGE SCALE GENOMIC DNA]</scope>
    <source>
        <strain evidence="4 6">DSM 20093</strain>
    </source>
</reference>
<organism evidence="4 6">
    <name type="scientific">Bifidobacterium gallicum DSM 20093 = LMG 11596</name>
    <dbReference type="NCBI Taxonomy" id="561180"/>
    <lineage>
        <taxon>Bacteria</taxon>
        <taxon>Bacillati</taxon>
        <taxon>Actinomycetota</taxon>
        <taxon>Actinomycetes</taxon>
        <taxon>Bifidobacteriales</taxon>
        <taxon>Bifidobacteriaceae</taxon>
        <taxon>Bifidobacterium</taxon>
    </lineage>
</organism>
<dbReference type="InterPro" id="IPR000253">
    <property type="entry name" value="FHA_dom"/>
</dbReference>
<dbReference type="Pfam" id="PF25591">
    <property type="entry name" value="LRV_2"/>
    <property type="match status" value="1"/>
</dbReference>
<keyword evidence="7" id="KW-1185">Reference proteome</keyword>
<dbReference type="AlphaFoldDB" id="D1NVH5"/>
<feature type="domain" description="FHA" evidence="3">
    <location>
        <begin position="21"/>
        <end position="76"/>
    </location>
</feature>
<dbReference type="OrthoDB" id="3240300at2"/>
<dbReference type="InterPro" id="IPR057893">
    <property type="entry name" value="LRV_2"/>
</dbReference>
<gene>
    <name evidence="5" type="ORF">BGLCM_0427</name>
    <name evidence="4" type="ORF">BIFGAL_03864</name>
</gene>
<evidence type="ECO:0000313" key="6">
    <source>
        <dbReference type="Proteomes" id="UP000003656"/>
    </source>
</evidence>
<evidence type="ECO:0000313" key="7">
    <source>
        <dbReference type="Proteomes" id="UP000029074"/>
    </source>
</evidence>
<dbReference type="SMART" id="SM00240">
    <property type="entry name" value="FHA"/>
    <property type="match status" value="1"/>
</dbReference>
<sequence length="484" mass="53531">MKWVIRVDGAEVAEVQPGTSVEIGRKPIRPLADDGTVRVEIPDATRSMSKRHATFSVSEDGKASLRDLKSTNGTYIVREDGELLRLPEYANIALPDDPMRMQLGDVPMVFASVEDDDTNEDMPVANLFDYAFDDARPKENVEMSVDDILNLRAGEPTDIFNASTVRARATQLRQAEQQTFVPFEAPINPLPLAELDEASGTERNTRDLFADAQDIASGKLEEPQIQQSLVQPEPDPQPQTGERMVSIEELASARIVPTEDLEQAAQSSEPEPAVEPQPEEMPAHVDVSASVVFSNPEAVAQPVVQPEDVDEDSAPATAETEVEADNVEQVSQPEPQNVTDQPQADEELQESNGNTDNAAEIDEQYARFQRPQDEQTAVELEETQAFTPVFEPGSVFERVANGEFAQREQLVEAGGFTSDDARLSDDFREQHDMACYAELLPFLAMNPYLYDDLYEWLAEQGDADVDAALSNNKGYEDYRHAVGK</sequence>